<evidence type="ECO:0000256" key="2">
    <source>
        <dbReference type="ARBA" id="ARBA00022692"/>
    </source>
</evidence>
<evidence type="ECO:0000259" key="10">
    <source>
        <dbReference type="Pfam" id="PF08022"/>
    </source>
</evidence>
<dbReference type="InterPro" id="IPR013121">
    <property type="entry name" value="Fe_red_NAD-bd_6"/>
</dbReference>
<comment type="subcellular location">
    <subcellularLocation>
        <location evidence="1">Membrane</location>
        <topology evidence="1">Multi-pass membrane protein</topology>
    </subcellularLocation>
</comment>
<dbReference type="InterPro" id="IPR050369">
    <property type="entry name" value="RBOH/FRE"/>
</dbReference>
<keyword evidence="7 8" id="KW-0472">Membrane</keyword>
<dbReference type="InterPro" id="IPR013130">
    <property type="entry name" value="Fe3_Rdtase_TM_dom"/>
</dbReference>
<feature type="transmembrane region" description="Helical" evidence="8">
    <location>
        <begin position="30"/>
        <end position="52"/>
    </location>
</feature>
<feature type="domain" description="Ferric oxidoreductase" evidence="9">
    <location>
        <begin position="66"/>
        <end position="182"/>
    </location>
</feature>
<dbReference type="SFLD" id="SFLDG01168">
    <property type="entry name" value="Ferric_reductase_subgroup_(FRE"/>
    <property type="match status" value="1"/>
</dbReference>
<keyword evidence="13" id="KW-1185">Reference proteome</keyword>
<dbReference type="PANTHER" id="PTHR11972:SF69">
    <property type="entry name" value="FERRIC REDUCTION OXIDASE 6-RELATED"/>
    <property type="match status" value="1"/>
</dbReference>
<organism evidence="12 13">
    <name type="scientific">Rhizopus stolonifer</name>
    <name type="common">Rhizopus nigricans</name>
    <dbReference type="NCBI Taxonomy" id="4846"/>
    <lineage>
        <taxon>Eukaryota</taxon>
        <taxon>Fungi</taxon>
        <taxon>Fungi incertae sedis</taxon>
        <taxon>Mucoromycota</taxon>
        <taxon>Mucoromycotina</taxon>
        <taxon>Mucoromycetes</taxon>
        <taxon>Mucorales</taxon>
        <taxon>Mucorineae</taxon>
        <taxon>Rhizopodaceae</taxon>
        <taxon>Rhizopus</taxon>
    </lineage>
</organism>
<dbReference type="OrthoDB" id="167398at2759"/>
<feature type="domain" description="Ferric reductase NAD binding" evidence="11">
    <location>
        <begin position="363"/>
        <end position="500"/>
    </location>
</feature>
<dbReference type="Pfam" id="PF08022">
    <property type="entry name" value="FAD_binding_8"/>
    <property type="match status" value="1"/>
</dbReference>
<evidence type="ECO:0000259" key="11">
    <source>
        <dbReference type="Pfam" id="PF08030"/>
    </source>
</evidence>
<dbReference type="GO" id="GO:0005886">
    <property type="term" value="C:plasma membrane"/>
    <property type="evidence" value="ECO:0007669"/>
    <property type="project" value="TreeGrafter"/>
</dbReference>
<dbReference type="STRING" id="4846.A0A367K328"/>
<evidence type="ECO:0000313" key="13">
    <source>
        <dbReference type="Proteomes" id="UP000253551"/>
    </source>
</evidence>
<keyword evidence="6" id="KW-0813">Transport</keyword>
<accession>A0A367K328</accession>
<reference evidence="12 13" key="1">
    <citation type="journal article" date="2018" name="G3 (Bethesda)">
        <title>Phylogenetic and Phylogenomic Definition of Rhizopus Species.</title>
        <authorList>
            <person name="Gryganskyi A.P."/>
            <person name="Golan J."/>
            <person name="Dolatabadi S."/>
            <person name="Mondo S."/>
            <person name="Robb S."/>
            <person name="Idnurm A."/>
            <person name="Muszewska A."/>
            <person name="Steczkiewicz K."/>
            <person name="Masonjones S."/>
            <person name="Liao H.L."/>
            <person name="Gajdeczka M.T."/>
            <person name="Anike F."/>
            <person name="Vuek A."/>
            <person name="Anishchenko I.M."/>
            <person name="Voigt K."/>
            <person name="de Hoog G.S."/>
            <person name="Smith M.E."/>
            <person name="Heitman J."/>
            <person name="Vilgalys R."/>
            <person name="Stajich J.E."/>
        </authorList>
    </citation>
    <scope>NUCLEOTIDE SEQUENCE [LARGE SCALE GENOMIC DNA]</scope>
    <source>
        <strain evidence="12 13">LSU 92-RS-03</strain>
    </source>
</reference>
<dbReference type="InterPro" id="IPR000778">
    <property type="entry name" value="Cyt_b245_heavy_chain"/>
</dbReference>
<dbReference type="Gene3D" id="3.40.50.80">
    <property type="entry name" value="Nucleotide-binding domain of ferredoxin-NADP reductase (FNR) module"/>
    <property type="match status" value="1"/>
</dbReference>
<evidence type="ECO:0000256" key="7">
    <source>
        <dbReference type="ARBA" id="ARBA00023136"/>
    </source>
</evidence>
<keyword evidence="2 8" id="KW-0812">Transmembrane</keyword>
<keyword evidence="4 8" id="KW-1133">Transmembrane helix</keyword>
<evidence type="ECO:0000256" key="4">
    <source>
        <dbReference type="ARBA" id="ARBA00022989"/>
    </source>
</evidence>
<keyword evidence="5" id="KW-0560">Oxidoreductase</keyword>
<dbReference type="AlphaFoldDB" id="A0A367K328"/>
<dbReference type="Pfam" id="PF08030">
    <property type="entry name" value="NAD_binding_6"/>
    <property type="match status" value="1"/>
</dbReference>
<dbReference type="CDD" id="cd06186">
    <property type="entry name" value="NOX_Duox_like_FAD_NADP"/>
    <property type="match status" value="1"/>
</dbReference>
<comment type="caution">
    <text evidence="12">The sequence shown here is derived from an EMBL/GenBank/DDBJ whole genome shotgun (WGS) entry which is preliminary data.</text>
</comment>
<dbReference type="InterPro" id="IPR039261">
    <property type="entry name" value="FNR_nucleotide-bd"/>
</dbReference>
<keyword evidence="6" id="KW-0406">Ion transport</keyword>
<evidence type="ECO:0000256" key="8">
    <source>
        <dbReference type="SAM" id="Phobius"/>
    </source>
</evidence>
<dbReference type="GO" id="GO:0006811">
    <property type="term" value="P:monoatomic ion transport"/>
    <property type="evidence" value="ECO:0007669"/>
    <property type="project" value="UniProtKB-KW"/>
</dbReference>
<dbReference type="Proteomes" id="UP000253551">
    <property type="component" value="Unassembled WGS sequence"/>
</dbReference>
<gene>
    <name evidence="12" type="primary">FRE1</name>
    <name evidence="12" type="ORF">CU098_010132</name>
</gene>
<dbReference type="InterPro" id="IPR013112">
    <property type="entry name" value="FAD-bd_8"/>
</dbReference>
<dbReference type="EMBL" id="PJQM01002291">
    <property type="protein sequence ID" value="RCH96566.1"/>
    <property type="molecule type" value="Genomic_DNA"/>
</dbReference>
<dbReference type="Pfam" id="PF01794">
    <property type="entry name" value="Ferric_reduct"/>
    <property type="match status" value="1"/>
</dbReference>
<evidence type="ECO:0000256" key="1">
    <source>
        <dbReference type="ARBA" id="ARBA00004141"/>
    </source>
</evidence>
<name>A0A367K328_RHIST</name>
<evidence type="ECO:0000256" key="6">
    <source>
        <dbReference type="ARBA" id="ARBA00023065"/>
    </source>
</evidence>
<evidence type="ECO:0000313" key="12">
    <source>
        <dbReference type="EMBL" id="RCH96566.1"/>
    </source>
</evidence>
<proteinExistence type="predicted"/>
<dbReference type="PANTHER" id="PTHR11972">
    <property type="entry name" value="NADPH OXIDASE"/>
    <property type="match status" value="1"/>
</dbReference>
<protein>
    <submittedName>
        <fullName evidence="12">Ferric/cupric-chelate reductase</fullName>
    </submittedName>
</protein>
<feature type="transmembrane region" description="Helical" evidence="8">
    <location>
        <begin position="140"/>
        <end position="160"/>
    </location>
</feature>
<dbReference type="GO" id="GO:0016175">
    <property type="term" value="F:superoxide-generating NAD(P)H oxidase activity"/>
    <property type="evidence" value="ECO:0007669"/>
    <property type="project" value="TreeGrafter"/>
</dbReference>
<evidence type="ECO:0000256" key="3">
    <source>
        <dbReference type="ARBA" id="ARBA00022982"/>
    </source>
</evidence>
<feature type="domain" description="FAD-binding 8" evidence="10">
    <location>
        <begin position="236"/>
        <end position="354"/>
    </location>
</feature>
<keyword evidence="3" id="KW-0249">Electron transport</keyword>
<dbReference type="SUPFAM" id="SSF52343">
    <property type="entry name" value="Ferredoxin reductase-like, C-terminal NADP-linked domain"/>
    <property type="match status" value="1"/>
</dbReference>
<evidence type="ECO:0000256" key="5">
    <source>
        <dbReference type="ARBA" id="ARBA00023002"/>
    </source>
</evidence>
<dbReference type="SFLD" id="SFLDS00052">
    <property type="entry name" value="Ferric_Reductase_Domain"/>
    <property type="match status" value="1"/>
</dbReference>
<evidence type="ECO:0000259" key="9">
    <source>
        <dbReference type="Pfam" id="PF01794"/>
    </source>
</evidence>
<sequence>MHLPGSRLFHRLDYVIRIPYVTDMISLKQIAGILLFSLINLYFIFFVCPYEPAPYHLAILDRRAAFTGMVDLGLVFFFAQRNSLLPKICGLTFEELIPFHRIFARIGFLNFVPHLVYRVWDGYIKKYSIYDAFFFNKEYTTGTIATAAYIVMFATSLEYIRRHHFELFYYCHIVFLIPAIVFTCWHYPTCLAFYTPAVALWLADRVVRSYKSWIIKPSFVQVEQVTAQTATQEGIVRILFQSKLLNNFKPGQYIFAAIVINKHKFWEYLNWHPFTISKVFETHQQDVIHIEETATSLVNEITNLNESSKLLQHKISSVHIKSLGTKTQDLLNASVDNNKLSNDLKIYIDGLYGPQLPYQDYPILALFATGIGVTPALAIIQDIVKKRSKGVRTIVSDRIYLCWAIRVSDEIDPFMEMFTEWENQIKTAVLPIHLSVDIYITRMKRQSHPIGQYKGFKLKFGERPQVDTEMEKIKVENKHRYRVWAHVCGSTPFTRNVINAALRVNFHVHHETFEF</sequence>
<dbReference type="PRINTS" id="PR00466">
    <property type="entry name" value="GP91PHOX"/>
</dbReference>
<feature type="transmembrane region" description="Helical" evidence="8">
    <location>
        <begin position="167"/>
        <end position="188"/>
    </location>
</feature>